<dbReference type="SUPFAM" id="SSF56436">
    <property type="entry name" value="C-type lectin-like"/>
    <property type="match status" value="1"/>
</dbReference>
<dbReference type="InterPro" id="IPR001304">
    <property type="entry name" value="C-type_lectin-like"/>
</dbReference>
<sequence>HFESIGLEAVSCPQDWFLYEQHCYGFFKNQLSWNDAETECATFGKWAHLASILSEREMNTISSFLLTNYAERFRIWIGLYKIKGANVSRSWERKGVSDIS</sequence>
<keyword evidence="3" id="KW-0964">Secreted</keyword>
<dbReference type="Proteomes" id="UP000694406">
    <property type="component" value="Unplaced"/>
</dbReference>
<evidence type="ECO:0000313" key="8">
    <source>
        <dbReference type="Proteomes" id="UP000694406"/>
    </source>
</evidence>
<reference evidence="7" key="2">
    <citation type="submission" date="2025-09" db="UniProtKB">
        <authorList>
            <consortium name="Ensembl"/>
        </authorList>
    </citation>
    <scope>IDENTIFICATION</scope>
</reference>
<accession>A0A8C5SJ92</accession>
<protein>
    <recommendedName>
        <fullName evidence="6">C-type lectin domain-containing protein</fullName>
    </recommendedName>
</protein>
<dbReference type="InterPro" id="IPR050111">
    <property type="entry name" value="C-type_lectin/snaclec_domain"/>
</dbReference>
<dbReference type="Ensembl" id="ENSLLTT00000019515.1">
    <property type="protein sequence ID" value="ENSLLTP00000018816.1"/>
    <property type="gene ID" value="ENSLLTG00000014206.1"/>
</dbReference>
<name>A0A8C5SJ92_LATLA</name>
<reference evidence="7" key="1">
    <citation type="submission" date="2025-08" db="UniProtKB">
        <authorList>
            <consortium name="Ensembl"/>
        </authorList>
    </citation>
    <scope>IDENTIFICATION</scope>
</reference>
<dbReference type="PANTHER" id="PTHR22803">
    <property type="entry name" value="MANNOSE, PHOSPHOLIPASE, LECTIN RECEPTOR RELATED"/>
    <property type="match status" value="1"/>
</dbReference>
<evidence type="ECO:0000256" key="5">
    <source>
        <dbReference type="ARBA" id="ARBA00023157"/>
    </source>
</evidence>
<evidence type="ECO:0000256" key="1">
    <source>
        <dbReference type="ARBA" id="ARBA00004613"/>
    </source>
</evidence>
<dbReference type="PROSITE" id="PS50041">
    <property type="entry name" value="C_TYPE_LECTIN_2"/>
    <property type="match status" value="1"/>
</dbReference>
<evidence type="ECO:0000256" key="2">
    <source>
        <dbReference type="ARBA" id="ARBA00006250"/>
    </source>
</evidence>
<comment type="subcellular location">
    <subcellularLocation>
        <location evidence="1">Secreted</location>
    </subcellularLocation>
</comment>
<dbReference type="Gene3D" id="3.10.100.10">
    <property type="entry name" value="Mannose-Binding Protein A, subunit A"/>
    <property type="match status" value="1"/>
</dbReference>
<keyword evidence="4" id="KW-0106">Calcium</keyword>
<keyword evidence="8" id="KW-1185">Reference proteome</keyword>
<feature type="domain" description="C-type lectin" evidence="6">
    <location>
        <begin position="19"/>
        <end position="91"/>
    </location>
</feature>
<keyword evidence="5" id="KW-1015">Disulfide bond</keyword>
<evidence type="ECO:0000313" key="7">
    <source>
        <dbReference type="Ensembl" id="ENSLLTP00000018816.1"/>
    </source>
</evidence>
<dbReference type="GeneTree" id="ENSGT01030000234937"/>
<evidence type="ECO:0000256" key="3">
    <source>
        <dbReference type="ARBA" id="ARBA00022525"/>
    </source>
</evidence>
<dbReference type="GO" id="GO:0005576">
    <property type="term" value="C:extracellular region"/>
    <property type="evidence" value="ECO:0007669"/>
    <property type="project" value="UniProtKB-SubCell"/>
</dbReference>
<comment type="similarity">
    <text evidence="2">Belongs to the true venom lectin family.</text>
</comment>
<dbReference type="Pfam" id="PF00059">
    <property type="entry name" value="Lectin_C"/>
    <property type="match status" value="1"/>
</dbReference>
<dbReference type="AlphaFoldDB" id="A0A8C5SJ92"/>
<dbReference type="InterPro" id="IPR016187">
    <property type="entry name" value="CTDL_fold"/>
</dbReference>
<evidence type="ECO:0000256" key="4">
    <source>
        <dbReference type="ARBA" id="ARBA00022837"/>
    </source>
</evidence>
<dbReference type="InterPro" id="IPR016186">
    <property type="entry name" value="C-type_lectin-like/link_sf"/>
</dbReference>
<evidence type="ECO:0000259" key="6">
    <source>
        <dbReference type="PROSITE" id="PS50041"/>
    </source>
</evidence>
<organism evidence="7 8">
    <name type="scientific">Laticauda laticaudata</name>
    <name type="common">Blue-ringed sea krait</name>
    <name type="synonym">Blue-lipped sea krait</name>
    <dbReference type="NCBI Taxonomy" id="8630"/>
    <lineage>
        <taxon>Eukaryota</taxon>
        <taxon>Metazoa</taxon>
        <taxon>Chordata</taxon>
        <taxon>Craniata</taxon>
        <taxon>Vertebrata</taxon>
        <taxon>Euteleostomi</taxon>
        <taxon>Lepidosauria</taxon>
        <taxon>Squamata</taxon>
        <taxon>Bifurcata</taxon>
        <taxon>Unidentata</taxon>
        <taxon>Episquamata</taxon>
        <taxon>Toxicofera</taxon>
        <taxon>Serpentes</taxon>
        <taxon>Colubroidea</taxon>
        <taxon>Elapidae</taxon>
        <taxon>Laticaudinae</taxon>
        <taxon>Laticauda</taxon>
    </lineage>
</organism>
<proteinExistence type="inferred from homology"/>